<keyword evidence="7" id="KW-0269">Exonuclease</keyword>
<evidence type="ECO:0000256" key="14">
    <source>
        <dbReference type="ARBA" id="ARBA00048988"/>
    </source>
</evidence>
<dbReference type="PROSITE" id="PS51198">
    <property type="entry name" value="UVRD_HELICASE_ATP_BIND"/>
    <property type="match status" value="1"/>
</dbReference>
<evidence type="ECO:0000313" key="20">
    <source>
        <dbReference type="Proteomes" id="UP001595955"/>
    </source>
</evidence>
<dbReference type="InterPro" id="IPR014016">
    <property type="entry name" value="UvrD-like_ATP-bd"/>
</dbReference>
<feature type="region of interest" description="Disordered" evidence="16">
    <location>
        <begin position="1"/>
        <end position="23"/>
    </location>
</feature>
<evidence type="ECO:0000259" key="18">
    <source>
        <dbReference type="PROSITE" id="PS51217"/>
    </source>
</evidence>
<sequence length="1061" mass="111064">MLDSTGTRLRLRRPAPAPAPPRLDEAQAAVVGTPAGTGHLLVVGAPGTGKSTTAVETFLARHERGVGGPSVLLVPTRRGAARVRDVVAARLAATSADVVVRTPASFAHAVLRLRAAELHEPPPTLITGPEQDAVLAELIAGHLDGLGASIGWPSTISADTLVQPAFRAELRDLLMRAAELGLTPAELARRGRRHGRPDWEAAARLLAEYEAVTALGDLTPDRGARYDAARIIDEATSALRRWEQDVPGLPRPRWGTVVVDDYQDSTLATARLLRVLVDDGAELVLLGDPDAGVQGFRGGTPALVGAAQTDAPVGGFGARRVDLTRVWRGDERLREVARRVTARIGTQGVAAHRSAAARPAVPGPAGDGDEAAPGGVEAAVLGSGAQEVAFVARRLREEHLHHGTAWDRMAVVVRSTAQVGTVRRGLATWGVPVSSDAGQGVLRAEPAVRPLLTALRAVVADLGAAEAVELLCSPLGGMDAVSVRGLRRALRAAEIGDGEDAVVAVLMDPTLAQALPAQHRSGPARVSRILAAGRAAVGRPQVGAREVLWELWHASGLAGPWRQRALAGGPGADRADADLDALMALFRAAEQFDERHTGAGPGAFLAHVLAQDLPADSLAARSQRTQAVQVLTPAAASGEEWDVVVVAGLQEDVWPDLRLRDSLLGSRLLVDLEAHRSTAREGALERTVARREVLDDELRMLAVALTRARRRLVVTAVLDLDQRPSAFLELVAGSPESATLVREVPPALDLRGLVAELRAELDRPGDGEAGERRAVAATLLASLARTGVAGADPREWAGLEAPTTAEPLRGEDEPVPVSPSSVGMAEACPLRWALETAGGRGEDSLVQSLGTLVHEIAAELPGGSVEELRAALDARWSTLGVPDGWAGRRTRAEADAMVERLAAYLAAHPGEVDVEVPFRVDVGRARLAGRIDRVEHVPGDASAVRVVDLKTSKNPVSAAEGQANPQLATYQVAIEAGALGEDARSAGARLVYLGTGSGKATTRTQAPLAEAEEPTWAHDLVARAAESMAGATFTARVGPACPTCPVRTSCPATSEGRRTSA</sequence>
<dbReference type="Gene3D" id="3.40.50.300">
    <property type="entry name" value="P-loop containing nucleotide triphosphate hydrolases"/>
    <property type="match status" value="2"/>
</dbReference>
<keyword evidence="9" id="KW-0238">DNA-binding</keyword>
<dbReference type="EC" id="5.6.2.4" evidence="13"/>
<comment type="catalytic activity">
    <reaction evidence="14">
        <text>ATP + H2O = ADP + phosphate + H(+)</text>
        <dbReference type="Rhea" id="RHEA:13065"/>
        <dbReference type="ChEBI" id="CHEBI:15377"/>
        <dbReference type="ChEBI" id="CHEBI:15378"/>
        <dbReference type="ChEBI" id="CHEBI:30616"/>
        <dbReference type="ChEBI" id="CHEBI:43474"/>
        <dbReference type="ChEBI" id="CHEBI:456216"/>
        <dbReference type="EC" id="5.6.2.4"/>
    </reaction>
</comment>
<evidence type="ECO:0000256" key="13">
    <source>
        <dbReference type="ARBA" id="ARBA00034808"/>
    </source>
</evidence>
<keyword evidence="8 15" id="KW-0067">ATP-binding</keyword>
<dbReference type="Pfam" id="PF12705">
    <property type="entry name" value="PDDEXK_1"/>
    <property type="match status" value="1"/>
</dbReference>
<comment type="catalytic activity">
    <reaction evidence="12">
        <text>Couples ATP hydrolysis with the unwinding of duplex DNA by translocating in the 3'-5' direction.</text>
        <dbReference type="EC" id="5.6.2.4"/>
    </reaction>
</comment>
<keyword evidence="20" id="KW-1185">Reference proteome</keyword>
<name>A0ABV9D869_9MICO</name>
<evidence type="ECO:0000313" key="19">
    <source>
        <dbReference type="EMBL" id="MFC4554250.1"/>
    </source>
</evidence>
<evidence type="ECO:0000256" key="10">
    <source>
        <dbReference type="ARBA" id="ARBA00023204"/>
    </source>
</evidence>
<evidence type="ECO:0000256" key="11">
    <source>
        <dbReference type="ARBA" id="ARBA00023235"/>
    </source>
</evidence>
<evidence type="ECO:0000256" key="1">
    <source>
        <dbReference type="ARBA" id="ARBA00009922"/>
    </source>
</evidence>
<evidence type="ECO:0000256" key="4">
    <source>
        <dbReference type="ARBA" id="ARBA00022763"/>
    </source>
</evidence>
<evidence type="ECO:0000259" key="17">
    <source>
        <dbReference type="PROSITE" id="PS51198"/>
    </source>
</evidence>
<dbReference type="Gene3D" id="1.10.486.10">
    <property type="entry name" value="PCRA, domain 4"/>
    <property type="match status" value="1"/>
</dbReference>
<dbReference type="RefSeq" id="WP_122824782.1">
    <property type="nucleotide sequence ID" value="NZ_CP033325.1"/>
</dbReference>
<dbReference type="PANTHER" id="PTHR11070">
    <property type="entry name" value="UVRD / RECB / PCRA DNA HELICASE FAMILY MEMBER"/>
    <property type="match status" value="1"/>
</dbReference>
<dbReference type="Gene3D" id="3.90.320.10">
    <property type="match status" value="1"/>
</dbReference>
<dbReference type="PANTHER" id="PTHR11070:SF59">
    <property type="entry name" value="DNA 3'-5' HELICASE"/>
    <property type="match status" value="1"/>
</dbReference>
<evidence type="ECO:0000256" key="16">
    <source>
        <dbReference type="SAM" id="MobiDB-lite"/>
    </source>
</evidence>
<keyword evidence="10" id="KW-0234">DNA repair</keyword>
<keyword evidence="3 15" id="KW-0547">Nucleotide-binding</keyword>
<dbReference type="InterPro" id="IPR000212">
    <property type="entry name" value="DNA_helicase_UvrD/REP"/>
</dbReference>
<evidence type="ECO:0000256" key="2">
    <source>
        <dbReference type="ARBA" id="ARBA00022722"/>
    </source>
</evidence>
<feature type="compositionally biased region" description="Low complexity" evidence="16">
    <location>
        <begin position="351"/>
        <end position="364"/>
    </location>
</feature>
<keyword evidence="4" id="KW-0227">DNA damage</keyword>
<dbReference type="Proteomes" id="UP001595955">
    <property type="component" value="Unassembled WGS sequence"/>
</dbReference>
<comment type="similarity">
    <text evidence="1">Belongs to the helicase family. UvrD subfamily.</text>
</comment>
<evidence type="ECO:0000256" key="6">
    <source>
        <dbReference type="ARBA" id="ARBA00022806"/>
    </source>
</evidence>
<dbReference type="InterPro" id="IPR013986">
    <property type="entry name" value="DExx_box_DNA_helicase_dom_sf"/>
</dbReference>
<feature type="domain" description="UvrD-like helicase C-terminal" evidence="18">
    <location>
        <begin position="342"/>
        <end position="638"/>
    </location>
</feature>
<feature type="domain" description="UvrD-like helicase ATP-binding" evidence="17">
    <location>
        <begin position="23"/>
        <end position="330"/>
    </location>
</feature>
<feature type="region of interest" description="Disordered" evidence="16">
    <location>
        <begin position="800"/>
        <end position="822"/>
    </location>
</feature>
<evidence type="ECO:0000256" key="3">
    <source>
        <dbReference type="ARBA" id="ARBA00022741"/>
    </source>
</evidence>
<keyword evidence="5 15" id="KW-0378">Hydrolase</keyword>
<reference evidence="20" key="1">
    <citation type="journal article" date="2019" name="Int. J. Syst. Evol. Microbiol.">
        <title>The Global Catalogue of Microorganisms (GCM) 10K type strain sequencing project: providing services to taxonomists for standard genome sequencing and annotation.</title>
        <authorList>
            <consortium name="The Broad Institute Genomics Platform"/>
            <consortium name="The Broad Institute Genome Sequencing Center for Infectious Disease"/>
            <person name="Wu L."/>
            <person name="Ma J."/>
        </authorList>
    </citation>
    <scope>NUCLEOTIDE SEQUENCE [LARGE SCALE GENOMIC DNA]</scope>
    <source>
        <strain evidence="20">JCM 3369</strain>
    </source>
</reference>
<evidence type="ECO:0000256" key="8">
    <source>
        <dbReference type="ARBA" id="ARBA00022840"/>
    </source>
</evidence>
<evidence type="ECO:0000256" key="9">
    <source>
        <dbReference type="ARBA" id="ARBA00023125"/>
    </source>
</evidence>
<protein>
    <recommendedName>
        <fullName evidence="13">DNA 3'-5' helicase</fullName>
        <ecNumber evidence="13">5.6.2.4</ecNumber>
    </recommendedName>
</protein>
<feature type="region of interest" description="Disordered" evidence="16">
    <location>
        <begin position="351"/>
        <end position="375"/>
    </location>
</feature>
<evidence type="ECO:0000256" key="15">
    <source>
        <dbReference type="PROSITE-ProRule" id="PRU00560"/>
    </source>
</evidence>
<dbReference type="PROSITE" id="PS51217">
    <property type="entry name" value="UVRD_HELICASE_CTER"/>
    <property type="match status" value="1"/>
</dbReference>
<dbReference type="SUPFAM" id="SSF52540">
    <property type="entry name" value="P-loop containing nucleoside triphosphate hydrolases"/>
    <property type="match status" value="1"/>
</dbReference>
<evidence type="ECO:0000256" key="12">
    <source>
        <dbReference type="ARBA" id="ARBA00034617"/>
    </source>
</evidence>
<dbReference type="Gene3D" id="1.10.10.160">
    <property type="match status" value="1"/>
</dbReference>
<proteinExistence type="inferred from homology"/>
<evidence type="ECO:0000256" key="7">
    <source>
        <dbReference type="ARBA" id="ARBA00022839"/>
    </source>
</evidence>
<feature type="binding site" evidence="15">
    <location>
        <begin position="44"/>
        <end position="51"/>
    </location>
    <ligand>
        <name>ATP</name>
        <dbReference type="ChEBI" id="CHEBI:30616"/>
    </ligand>
</feature>
<dbReference type="EMBL" id="JBHSGF010000002">
    <property type="protein sequence ID" value="MFC4554250.1"/>
    <property type="molecule type" value="Genomic_DNA"/>
</dbReference>
<keyword evidence="6 15" id="KW-0347">Helicase</keyword>
<keyword evidence="2" id="KW-0540">Nuclease</keyword>
<dbReference type="GO" id="GO:0004386">
    <property type="term" value="F:helicase activity"/>
    <property type="evidence" value="ECO:0007669"/>
    <property type="project" value="UniProtKB-KW"/>
</dbReference>
<keyword evidence="11" id="KW-0413">Isomerase</keyword>
<dbReference type="InterPro" id="IPR027417">
    <property type="entry name" value="P-loop_NTPase"/>
</dbReference>
<evidence type="ECO:0000256" key="5">
    <source>
        <dbReference type="ARBA" id="ARBA00022801"/>
    </source>
</evidence>
<dbReference type="Pfam" id="PF00580">
    <property type="entry name" value="UvrD-helicase"/>
    <property type="match status" value="1"/>
</dbReference>
<accession>A0ABV9D869</accession>
<dbReference type="InterPro" id="IPR011604">
    <property type="entry name" value="PDDEXK-like_dom_sf"/>
</dbReference>
<dbReference type="InterPro" id="IPR014017">
    <property type="entry name" value="DNA_helicase_UvrD-like_C"/>
</dbReference>
<gene>
    <name evidence="19" type="ORF">ACFO3F_03230</name>
</gene>
<comment type="caution">
    <text evidence="19">The sequence shown here is derived from an EMBL/GenBank/DDBJ whole genome shotgun (WGS) entry which is preliminary data.</text>
</comment>
<organism evidence="19 20">
    <name type="scientific">Georgenia faecalis</name>
    <dbReference type="NCBI Taxonomy" id="2483799"/>
    <lineage>
        <taxon>Bacteria</taxon>
        <taxon>Bacillati</taxon>
        <taxon>Actinomycetota</taxon>
        <taxon>Actinomycetes</taxon>
        <taxon>Micrococcales</taxon>
        <taxon>Bogoriellaceae</taxon>
        <taxon>Georgenia</taxon>
    </lineage>
</organism>
<dbReference type="Pfam" id="PF13361">
    <property type="entry name" value="UvrD_C"/>
    <property type="match status" value="1"/>
</dbReference>
<dbReference type="InterPro" id="IPR038726">
    <property type="entry name" value="PDDEXK_AddAB-type"/>
</dbReference>